<keyword evidence="3" id="KW-1185">Reference proteome</keyword>
<keyword evidence="1" id="KW-0812">Transmembrane</keyword>
<keyword evidence="1" id="KW-0472">Membrane</keyword>
<dbReference type="AlphaFoldDB" id="A0AA96RKZ3"/>
<accession>A0AA96RKZ3</accession>
<evidence type="ECO:0008006" key="4">
    <source>
        <dbReference type="Google" id="ProtNLM"/>
    </source>
</evidence>
<protein>
    <recommendedName>
        <fullName evidence="4">Aminoglycoside adenylyltransferase</fullName>
    </recommendedName>
</protein>
<evidence type="ECO:0000256" key="1">
    <source>
        <dbReference type="SAM" id="Phobius"/>
    </source>
</evidence>
<dbReference type="InterPro" id="IPR019646">
    <property type="entry name" value="Aminoglyc_AdlTrfase"/>
</dbReference>
<organism evidence="2 3">
    <name type="scientific">Paenibacillus roseopurpureus</name>
    <dbReference type="NCBI Taxonomy" id="2918901"/>
    <lineage>
        <taxon>Bacteria</taxon>
        <taxon>Bacillati</taxon>
        <taxon>Bacillota</taxon>
        <taxon>Bacilli</taxon>
        <taxon>Bacillales</taxon>
        <taxon>Paenibacillaceae</taxon>
        <taxon>Paenibacillus</taxon>
    </lineage>
</organism>
<reference evidence="2" key="1">
    <citation type="submission" date="2022-02" db="EMBL/GenBank/DDBJ databases">
        <title>Paenibacillus sp. MBLB1832 Whole Genome Shotgun Sequencing.</title>
        <authorList>
            <person name="Hwang C.Y."/>
            <person name="Cho E.-S."/>
            <person name="Seo M.-J."/>
        </authorList>
    </citation>
    <scope>NUCLEOTIDE SEQUENCE</scope>
    <source>
        <strain evidence="2">MBLB1832</strain>
    </source>
</reference>
<dbReference type="RefSeq" id="WP_314805353.1">
    <property type="nucleotide sequence ID" value="NZ_CP130319.1"/>
</dbReference>
<dbReference type="Gene3D" id="3.30.460.40">
    <property type="match status" value="1"/>
</dbReference>
<feature type="transmembrane region" description="Helical" evidence="1">
    <location>
        <begin position="15"/>
        <end position="35"/>
    </location>
</feature>
<gene>
    <name evidence="2" type="ORF">MJB10_12710</name>
</gene>
<proteinExistence type="predicted"/>
<dbReference type="KEGG" id="proo:MJB10_12710"/>
<evidence type="ECO:0000313" key="3">
    <source>
        <dbReference type="Proteomes" id="UP001304650"/>
    </source>
</evidence>
<dbReference type="EMBL" id="CP130319">
    <property type="protein sequence ID" value="WNR46908.1"/>
    <property type="molecule type" value="Genomic_DNA"/>
</dbReference>
<evidence type="ECO:0000313" key="2">
    <source>
        <dbReference type="EMBL" id="WNR46908.1"/>
    </source>
</evidence>
<name>A0AA96RKZ3_9BACL</name>
<dbReference type="Pfam" id="PF10706">
    <property type="entry name" value="Aminoglyc_resit"/>
    <property type="match status" value="1"/>
</dbReference>
<sequence>MALQKTPLLEGEPRSGVEIVCIIFNVFLGGVFIHPDLDFIMSEMKNFQKPWFISGGWVIDIALGKVTREHDDLDICIYREDANEALRYFDDWEIKVAVR</sequence>
<dbReference type="Proteomes" id="UP001304650">
    <property type="component" value="Chromosome"/>
</dbReference>
<keyword evidence="1" id="KW-1133">Transmembrane helix</keyword>